<feature type="domain" description="Smr" evidence="1">
    <location>
        <begin position="41"/>
        <end position="123"/>
    </location>
</feature>
<reference evidence="2 3" key="1">
    <citation type="submission" date="2023-10" db="EMBL/GenBank/DDBJ databases">
        <authorList>
            <person name="Maclean D."/>
            <person name="Macfadyen A."/>
        </authorList>
    </citation>
    <scope>NUCLEOTIDE SEQUENCE [LARGE SCALE GENOMIC DNA]</scope>
</reference>
<dbReference type="SUPFAM" id="SSF160443">
    <property type="entry name" value="SMR domain-like"/>
    <property type="match status" value="1"/>
</dbReference>
<evidence type="ECO:0000259" key="1">
    <source>
        <dbReference type="PROSITE" id="PS50828"/>
    </source>
</evidence>
<keyword evidence="3" id="KW-1185">Reference proteome</keyword>
<gene>
    <name evidence="2" type="ORF">CVIRNUC_003628</name>
</gene>
<name>A0AAV1HZJ9_9CHLO</name>
<dbReference type="Gene3D" id="3.30.1370.110">
    <property type="match status" value="1"/>
</dbReference>
<organism evidence="2 3">
    <name type="scientific">Coccomyxa viridis</name>
    <dbReference type="NCBI Taxonomy" id="1274662"/>
    <lineage>
        <taxon>Eukaryota</taxon>
        <taxon>Viridiplantae</taxon>
        <taxon>Chlorophyta</taxon>
        <taxon>core chlorophytes</taxon>
        <taxon>Trebouxiophyceae</taxon>
        <taxon>Trebouxiophyceae incertae sedis</taxon>
        <taxon>Coccomyxaceae</taxon>
        <taxon>Coccomyxa</taxon>
    </lineage>
</organism>
<sequence length="137" mass="14825">MSPDVAANGQQSLTALENHLIANAVRTSLQSANQGRPANVLDLHHQRASYVSMILDQHIPERLAAIRADESLPQVLTIISGRGNGSREFGQSPVRSAVIAYLDSHYPAYRPVSRGGAFELSAIDNDLPELTQALSRL</sequence>
<dbReference type="EMBL" id="CAUYUE010000004">
    <property type="protein sequence ID" value="CAK0769071.1"/>
    <property type="molecule type" value="Genomic_DNA"/>
</dbReference>
<comment type="caution">
    <text evidence="2">The sequence shown here is derived from an EMBL/GenBank/DDBJ whole genome shotgun (WGS) entry which is preliminary data.</text>
</comment>
<dbReference type="InterPro" id="IPR036063">
    <property type="entry name" value="Smr_dom_sf"/>
</dbReference>
<dbReference type="InterPro" id="IPR002625">
    <property type="entry name" value="Smr_dom"/>
</dbReference>
<evidence type="ECO:0000313" key="3">
    <source>
        <dbReference type="Proteomes" id="UP001314263"/>
    </source>
</evidence>
<evidence type="ECO:0000313" key="2">
    <source>
        <dbReference type="EMBL" id="CAK0769071.1"/>
    </source>
</evidence>
<proteinExistence type="predicted"/>
<dbReference type="PROSITE" id="PS50828">
    <property type="entry name" value="SMR"/>
    <property type="match status" value="1"/>
</dbReference>
<protein>
    <recommendedName>
        <fullName evidence="1">Smr domain-containing protein</fullName>
    </recommendedName>
</protein>
<dbReference type="AlphaFoldDB" id="A0AAV1HZJ9"/>
<dbReference type="Proteomes" id="UP001314263">
    <property type="component" value="Unassembled WGS sequence"/>
</dbReference>
<accession>A0AAV1HZJ9</accession>